<dbReference type="EC" id="2.7.13.3" evidence="14"/>
<dbReference type="SMART" id="SM00388">
    <property type="entry name" value="HisKA"/>
    <property type="match status" value="1"/>
</dbReference>
<protein>
    <recommendedName>
        <fullName evidence="14">Sensor protein</fullName>
        <ecNumber evidence="14">2.7.13.3</ecNumber>
    </recommendedName>
</protein>
<dbReference type="GO" id="GO:0005524">
    <property type="term" value="F:ATP binding"/>
    <property type="evidence" value="ECO:0007669"/>
    <property type="project" value="UniProtKB-KW"/>
</dbReference>
<keyword evidence="4 14" id="KW-0997">Cell inner membrane</keyword>
<evidence type="ECO:0000313" key="17">
    <source>
        <dbReference type="EMBL" id="KAA6123009.1"/>
    </source>
</evidence>
<evidence type="ECO:0000313" key="18">
    <source>
        <dbReference type="Proteomes" id="UP000324324"/>
    </source>
</evidence>
<dbReference type="PROSITE" id="PS50109">
    <property type="entry name" value="HIS_KIN"/>
    <property type="match status" value="1"/>
</dbReference>
<dbReference type="InterPro" id="IPR036097">
    <property type="entry name" value="HisK_dim/P_sf"/>
</dbReference>
<evidence type="ECO:0000256" key="4">
    <source>
        <dbReference type="ARBA" id="ARBA00022519"/>
    </source>
</evidence>
<evidence type="ECO:0000256" key="14">
    <source>
        <dbReference type="RuleBase" id="RU364088"/>
    </source>
</evidence>
<dbReference type="InterPro" id="IPR050428">
    <property type="entry name" value="TCS_sensor_his_kinase"/>
</dbReference>
<evidence type="ECO:0000256" key="7">
    <source>
        <dbReference type="ARBA" id="ARBA00022692"/>
    </source>
</evidence>
<keyword evidence="6 14" id="KW-0808">Transferase</keyword>
<dbReference type="SUPFAM" id="SSF55874">
    <property type="entry name" value="ATPase domain of HSP90 chaperone/DNA topoisomerase II/histidine kinase"/>
    <property type="match status" value="1"/>
</dbReference>
<feature type="transmembrane region" description="Helical" evidence="14">
    <location>
        <begin position="12"/>
        <end position="33"/>
    </location>
</feature>
<dbReference type="Proteomes" id="UP000324324">
    <property type="component" value="Unassembled WGS sequence"/>
</dbReference>
<dbReference type="EMBL" id="VWRN01000035">
    <property type="protein sequence ID" value="KAA6123009.1"/>
    <property type="molecule type" value="Genomic_DNA"/>
</dbReference>
<reference evidence="17 18" key="1">
    <citation type="submission" date="2019-09" db="EMBL/GenBank/DDBJ databases">
        <title>Isolation of a novel species in the genus Cupriavidus from patients with sepsis using whole genome sequencing.</title>
        <authorList>
            <person name="Kweon O.J."/>
            <person name="Lee M.-K."/>
        </authorList>
    </citation>
    <scope>NUCLEOTIDE SEQUENCE [LARGE SCALE GENOMIC DNA]</scope>
    <source>
        <strain evidence="17 18">MKL-01</strain>
    </source>
</reference>
<dbReference type="SMART" id="SM00387">
    <property type="entry name" value="HATPase_c"/>
    <property type="match status" value="1"/>
</dbReference>
<dbReference type="CDD" id="cd00082">
    <property type="entry name" value="HisKA"/>
    <property type="match status" value="1"/>
</dbReference>
<evidence type="ECO:0000256" key="8">
    <source>
        <dbReference type="ARBA" id="ARBA00022741"/>
    </source>
</evidence>
<gene>
    <name evidence="17" type="ORF">F1599_13985</name>
</gene>
<dbReference type="AlphaFoldDB" id="A0A5M8AJX7"/>
<evidence type="ECO:0000259" key="15">
    <source>
        <dbReference type="PROSITE" id="PS50109"/>
    </source>
</evidence>
<dbReference type="InterPro" id="IPR003594">
    <property type="entry name" value="HATPase_dom"/>
</dbReference>
<evidence type="ECO:0000256" key="13">
    <source>
        <dbReference type="ARBA" id="ARBA00023136"/>
    </source>
</evidence>
<evidence type="ECO:0000256" key="2">
    <source>
        <dbReference type="ARBA" id="ARBA00004533"/>
    </source>
</evidence>
<keyword evidence="18" id="KW-1185">Reference proteome</keyword>
<dbReference type="PANTHER" id="PTHR45436:SF9">
    <property type="entry name" value="SENSOR PROTEIN"/>
    <property type="match status" value="1"/>
</dbReference>
<dbReference type="InterPro" id="IPR005467">
    <property type="entry name" value="His_kinase_dom"/>
</dbReference>
<dbReference type="SUPFAM" id="SSF47384">
    <property type="entry name" value="Homodimeric domain of signal transducing histidine kinase"/>
    <property type="match status" value="1"/>
</dbReference>
<dbReference type="InterPro" id="IPR003660">
    <property type="entry name" value="HAMP_dom"/>
</dbReference>
<keyword evidence="12 14" id="KW-0902">Two-component regulatory system</keyword>
<keyword evidence="5" id="KW-0597">Phosphoprotein</keyword>
<feature type="transmembrane region" description="Helical" evidence="14">
    <location>
        <begin position="156"/>
        <end position="177"/>
    </location>
</feature>
<sequence length="472" mass="51480">MSRRRSIATRLAAMFALAAALVFSVTGFVMYYVQCVELEKRQLEELEARFQLIGPKAAHYGTQPQWERFGAVLTGMTPEDDSLRYFVDTPDARFRFGKPFPRDAVTVQRAPDVWTVQFDDRSFLMLKRIIPALDERPALALVVAVDQAPFYQTSRVLGVALIVCSALGVLAVAVLGWRIAKVGLAPIEALSRHAGELNPRKLERLPDTDLPAELSGLVLAFNGALDKLERAYVQLSAFNADVAHELRTPLGNVIGQTQVALSRPRSARELEDILQSNLEDLERLGRIVVDMLFLAQSDRGALARDLVEVSVAHEVRRSADFLDMLFEDAGATLEIVGDARARVNASLLQRAITNLLGNALQHGLHGRPVAVEIGDEAGVVTIAVRNEADPLSTAQMDRLFDRFYRVDSARADSRQNHGLGLAIVKAIATMHGGAVFARQSRGVVCIGLTLPALPPQAPTSDSLPPLTQAATA</sequence>
<keyword evidence="13 14" id="KW-0472">Membrane</keyword>
<dbReference type="NCBIfam" id="TIGR01386">
    <property type="entry name" value="cztS_silS_copS"/>
    <property type="match status" value="1"/>
</dbReference>
<name>A0A5M8AJX7_9BURK</name>
<keyword evidence="11 14" id="KW-1133">Transmembrane helix</keyword>
<dbReference type="Pfam" id="PF02518">
    <property type="entry name" value="HATPase_c"/>
    <property type="match status" value="1"/>
</dbReference>
<dbReference type="InterPro" id="IPR036890">
    <property type="entry name" value="HATPase_C_sf"/>
</dbReference>
<comment type="caution">
    <text evidence="17">The sequence shown here is derived from an EMBL/GenBank/DDBJ whole genome shotgun (WGS) entry which is preliminary data.</text>
</comment>
<dbReference type="InterPro" id="IPR006290">
    <property type="entry name" value="CztS_silS_copS"/>
</dbReference>
<dbReference type="CDD" id="cd00075">
    <property type="entry name" value="HATPase"/>
    <property type="match status" value="1"/>
</dbReference>
<comment type="subcellular location">
    <subcellularLocation>
        <location evidence="2 14">Cell inner membrane</location>
    </subcellularLocation>
</comment>
<evidence type="ECO:0000256" key="5">
    <source>
        <dbReference type="ARBA" id="ARBA00022553"/>
    </source>
</evidence>
<comment type="function">
    <text evidence="14">Member of a two-component regulatory system.</text>
</comment>
<dbReference type="InterPro" id="IPR003661">
    <property type="entry name" value="HisK_dim/P_dom"/>
</dbReference>
<evidence type="ECO:0000256" key="3">
    <source>
        <dbReference type="ARBA" id="ARBA00022475"/>
    </source>
</evidence>
<dbReference type="GO" id="GO:0000155">
    <property type="term" value="F:phosphorelay sensor kinase activity"/>
    <property type="evidence" value="ECO:0007669"/>
    <property type="project" value="InterPro"/>
</dbReference>
<feature type="domain" description="Histidine kinase" evidence="15">
    <location>
        <begin position="241"/>
        <end position="454"/>
    </location>
</feature>
<dbReference type="RefSeq" id="WP_150083452.1">
    <property type="nucleotide sequence ID" value="NZ_VWRN01000035.1"/>
</dbReference>
<dbReference type="Gene3D" id="1.10.287.130">
    <property type="match status" value="1"/>
</dbReference>
<keyword evidence="8 14" id="KW-0547">Nucleotide-binding</keyword>
<evidence type="ECO:0000256" key="6">
    <source>
        <dbReference type="ARBA" id="ARBA00022679"/>
    </source>
</evidence>
<comment type="catalytic activity">
    <reaction evidence="1 14">
        <text>ATP + protein L-histidine = ADP + protein N-phospho-L-histidine.</text>
        <dbReference type="EC" id="2.7.13.3"/>
    </reaction>
</comment>
<dbReference type="PRINTS" id="PR00344">
    <property type="entry name" value="BCTRLSENSOR"/>
</dbReference>
<evidence type="ECO:0000256" key="11">
    <source>
        <dbReference type="ARBA" id="ARBA00022989"/>
    </source>
</evidence>
<feature type="domain" description="HAMP" evidence="16">
    <location>
        <begin position="181"/>
        <end position="233"/>
    </location>
</feature>
<accession>A0A5M8AJX7</accession>
<evidence type="ECO:0000256" key="10">
    <source>
        <dbReference type="ARBA" id="ARBA00022840"/>
    </source>
</evidence>
<organism evidence="17 18">
    <name type="scientific">Cupriavidus cauae</name>
    <dbReference type="NCBI Taxonomy" id="2608999"/>
    <lineage>
        <taxon>Bacteria</taxon>
        <taxon>Pseudomonadati</taxon>
        <taxon>Pseudomonadota</taxon>
        <taxon>Betaproteobacteria</taxon>
        <taxon>Burkholderiales</taxon>
        <taxon>Burkholderiaceae</taxon>
        <taxon>Cupriavidus</taxon>
    </lineage>
</organism>
<proteinExistence type="predicted"/>
<dbReference type="PROSITE" id="PS50885">
    <property type="entry name" value="HAMP"/>
    <property type="match status" value="1"/>
</dbReference>
<dbReference type="GO" id="GO:0005886">
    <property type="term" value="C:plasma membrane"/>
    <property type="evidence" value="ECO:0007669"/>
    <property type="project" value="UniProtKB-SubCell"/>
</dbReference>
<evidence type="ECO:0000256" key="12">
    <source>
        <dbReference type="ARBA" id="ARBA00023012"/>
    </source>
</evidence>
<keyword evidence="9 14" id="KW-0418">Kinase</keyword>
<keyword evidence="10 14" id="KW-0067">ATP-binding</keyword>
<evidence type="ECO:0000259" key="16">
    <source>
        <dbReference type="PROSITE" id="PS50885"/>
    </source>
</evidence>
<dbReference type="Gene3D" id="3.30.565.10">
    <property type="entry name" value="Histidine kinase-like ATPase, C-terminal domain"/>
    <property type="match status" value="1"/>
</dbReference>
<dbReference type="PANTHER" id="PTHR45436">
    <property type="entry name" value="SENSOR HISTIDINE KINASE YKOH"/>
    <property type="match status" value="1"/>
</dbReference>
<evidence type="ECO:0000256" key="9">
    <source>
        <dbReference type="ARBA" id="ARBA00022777"/>
    </source>
</evidence>
<evidence type="ECO:0000256" key="1">
    <source>
        <dbReference type="ARBA" id="ARBA00000085"/>
    </source>
</evidence>
<dbReference type="Pfam" id="PF00512">
    <property type="entry name" value="HisKA"/>
    <property type="match status" value="1"/>
</dbReference>
<keyword evidence="7 14" id="KW-0812">Transmembrane</keyword>
<dbReference type="InterPro" id="IPR004358">
    <property type="entry name" value="Sig_transdc_His_kin-like_C"/>
</dbReference>
<keyword evidence="3 14" id="KW-1003">Cell membrane</keyword>